<name>A0A8K0JYE4_LADFU</name>
<dbReference type="EMBL" id="KZ308188">
    <property type="protein sequence ID" value="KAG8224232.1"/>
    <property type="molecule type" value="Genomic_DNA"/>
</dbReference>
<evidence type="ECO:0000256" key="8">
    <source>
        <dbReference type="SAM" id="MobiDB-lite"/>
    </source>
</evidence>
<comment type="subcellular location">
    <subcellularLocation>
        <location evidence="1">Cell projection</location>
    </subcellularLocation>
</comment>
<comment type="caution">
    <text evidence="11">The sequence shown here is derived from an EMBL/GenBank/DDBJ whole genome shotgun (WGS) entry which is preliminary data.</text>
</comment>
<proteinExistence type="predicted"/>
<keyword evidence="12" id="KW-1185">Reference proteome</keyword>
<dbReference type="Gene3D" id="1.20.1270.60">
    <property type="entry name" value="Arfaptin homology (AH) domain/BAR domain"/>
    <property type="match status" value="1"/>
</dbReference>
<dbReference type="PANTHER" id="PTHR15735:SF21">
    <property type="entry name" value="PROTEIN NERVOUS WRECK"/>
    <property type="match status" value="1"/>
</dbReference>
<reference evidence="11" key="1">
    <citation type="submission" date="2013-04" db="EMBL/GenBank/DDBJ databases">
        <authorList>
            <person name="Qu J."/>
            <person name="Murali S.C."/>
            <person name="Bandaranaike D."/>
            <person name="Bellair M."/>
            <person name="Blankenburg K."/>
            <person name="Chao H."/>
            <person name="Dinh H."/>
            <person name="Doddapaneni H."/>
            <person name="Downs B."/>
            <person name="Dugan-Rocha S."/>
            <person name="Elkadiri S."/>
            <person name="Gnanaolivu R.D."/>
            <person name="Hernandez B."/>
            <person name="Javaid M."/>
            <person name="Jayaseelan J.C."/>
            <person name="Lee S."/>
            <person name="Li M."/>
            <person name="Ming W."/>
            <person name="Munidasa M."/>
            <person name="Muniz J."/>
            <person name="Nguyen L."/>
            <person name="Ongeri F."/>
            <person name="Osuji N."/>
            <person name="Pu L.-L."/>
            <person name="Puazo M."/>
            <person name="Qu C."/>
            <person name="Quiroz J."/>
            <person name="Raj R."/>
            <person name="Weissenberger G."/>
            <person name="Xin Y."/>
            <person name="Zou X."/>
            <person name="Han Y."/>
            <person name="Richards S."/>
            <person name="Worley K."/>
            <person name="Muzny D."/>
            <person name="Gibbs R."/>
        </authorList>
    </citation>
    <scope>NUCLEOTIDE SEQUENCE</scope>
    <source>
        <strain evidence="11">Sampled in the wild</strain>
    </source>
</reference>
<evidence type="ECO:0000313" key="11">
    <source>
        <dbReference type="EMBL" id="KAG8224232.1"/>
    </source>
</evidence>
<evidence type="ECO:0000256" key="4">
    <source>
        <dbReference type="ARBA" id="ARBA00023121"/>
    </source>
</evidence>
<dbReference type="PROSITE" id="PS51741">
    <property type="entry name" value="F_BAR"/>
    <property type="match status" value="1"/>
</dbReference>
<dbReference type="InterPro" id="IPR027267">
    <property type="entry name" value="AH/BAR_dom_sf"/>
</dbReference>
<evidence type="ECO:0000256" key="7">
    <source>
        <dbReference type="PROSITE-ProRule" id="PRU01077"/>
    </source>
</evidence>
<dbReference type="SMART" id="SM00055">
    <property type="entry name" value="FCH"/>
    <property type="match status" value="1"/>
</dbReference>
<dbReference type="SMART" id="SM00326">
    <property type="entry name" value="SH3"/>
    <property type="match status" value="1"/>
</dbReference>
<dbReference type="Gene3D" id="2.30.30.40">
    <property type="entry name" value="SH3 Domains"/>
    <property type="match status" value="1"/>
</dbReference>
<dbReference type="PANTHER" id="PTHR15735">
    <property type="entry name" value="FCH AND DOUBLE SH3 DOMAINS PROTEIN"/>
    <property type="match status" value="1"/>
</dbReference>
<evidence type="ECO:0000256" key="5">
    <source>
        <dbReference type="ARBA" id="ARBA00023273"/>
    </source>
</evidence>
<dbReference type="CDD" id="cd11761">
    <property type="entry name" value="SH3_FCHSD_1"/>
    <property type="match status" value="1"/>
</dbReference>
<evidence type="ECO:0000256" key="2">
    <source>
        <dbReference type="ARBA" id="ARBA00022443"/>
    </source>
</evidence>
<dbReference type="FunFam" id="1.20.1270.60:FF:000039">
    <property type="entry name" value="FCH and double SH3 domains protein"/>
    <property type="match status" value="1"/>
</dbReference>
<dbReference type="InterPro" id="IPR001060">
    <property type="entry name" value="FCH_dom"/>
</dbReference>
<sequence>MSIYYSFLSGRKKSRERRVAAGNSQGNYAKFLKTLHAEQAAKLQAKNQYECELLEDVRTFVVKRSAIERSYAEALLKISSVYLNKKIPAIPDIKGDGGEEKWNMWSVWRTVLEENERLSRARLAAIEVFQQQVADDAKILRQHKISNAKKCLDQLAIVQKELQLCVQELDKHKKIYFDEEHSAHDVRDRAKDIEEKLKKKKGSFFQSITSLQKNSAKISSKRDASDQRSTGARNEYLLMLSAANAHQNRYFVVDLQNAITTMEAGVYERVAEYFTLIGRTELLTCHAMQTSFGRIKEQAMQLTRDYNIQCLYLFSPSLKQHIQYLFEPCDEDPVNTVTPLEGGSGAGDAAGLSKEARRWATRIGRETTALREGIRKLQALQALRDSGQKTDPNDPNGPDLDTKIEDLRQSLRRSEVSYQKKIFELLIEICEPFMATNLPVFKSHSCLPFFLNLTQTAKMKAEARIECLRSGGVNVDEWLQDVESLGVLEIPRSASSLSEPVSSDSFYDSDFNDAGSEVTAVERGASKKSSHDSEDQDGAGRSKGSQKRKTKTSVSTEPDSEGKIVEDEDEEEEEVIEQVVSVVDTSAAAAAGWDIDPTQVDWGPEDTASSSAPAADEGFQVQGMEVPQGRSPGTTYKCIALYSYTAQNPDELSIVEGEALEVIIGGGGGDDEDEDGGGMGGEGDGWVKARNYQGEEGLVPQNYLEAALDEGAGGGTGGEESGSGSGGATNRGGFHTQFSFSSVDYHVEESSQKVEGSIPKVGVEMGAVEEEVEAPKVVEEVQGRRFQPPANICIN</sequence>
<evidence type="ECO:0000313" key="12">
    <source>
        <dbReference type="Proteomes" id="UP000792457"/>
    </source>
</evidence>
<keyword evidence="2 6" id="KW-0728">SH3 domain</keyword>
<dbReference type="AlphaFoldDB" id="A0A8K0JYE4"/>
<keyword evidence="3" id="KW-0677">Repeat</keyword>
<dbReference type="InterPro" id="IPR036028">
    <property type="entry name" value="SH3-like_dom_sf"/>
</dbReference>
<dbReference type="Pfam" id="PF00611">
    <property type="entry name" value="FCH"/>
    <property type="match status" value="1"/>
</dbReference>
<dbReference type="SUPFAM" id="SSF103657">
    <property type="entry name" value="BAR/IMD domain-like"/>
    <property type="match status" value="1"/>
</dbReference>
<dbReference type="OrthoDB" id="10065861at2759"/>
<dbReference type="GO" id="GO:0042995">
    <property type="term" value="C:cell projection"/>
    <property type="evidence" value="ECO:0007669"/>
    <property type="project" value="UniProtKB-SubCell"/>
</dbReference>
<feature type="region of interest" description="Disordered" evidence="8">
    <location>
        <begin position="383"/>
        <end position="402"/>
    </location>
</feature>
<evidence type="ECO:0000259" key="10">
    <source>
        <dbReference type="PROSITE" id="PS51741"/>
    </source>
</evidence>
<dbReference type="Proteomes" id="UP000792457">
    <property type="component" value="Unassembled WGS sequence"/>
</dbReference>
<feature type="domain" description="SH3" evidence="9">
    <location>
        <begin position="633"/>
        <end position="709"/>
    </location>
</feature>
<evidence type="ECO:0000259" key="9">
    <source>
        <dbReference type="PROSITE" id="PS50002"/>
    </source>
</evidence>
<dbReference type="InterPro" id="IPR031160">
    <property type="entry name" value="F_BAR_dom"/>
</dbReference>
<dbReference type="GO" id="GO:0031594">
    <property type="term" value="C:neuromuscular junction"/>
    <property type="evidence" value="ECO:0007669"/>
    <property type="project" value="TreeGrafter"/>
</dbReference>
<evidence type="ECO:0000256" key="1">
    <source>
        <dbReference type="ARBA" id="ARBA00004316"/>
    </source>
</evidence>
<feature type="region of interest" description="Disordered" evidence="8">
    <location>
        <begin position="520"/>
        <end position="573"/>
    </location>
</feature>
<dbReference type="InterPro" id="IPR001452">
    <property type="entry name" value="SH3_domain"/>
</dbReference>
<dbReference type="Pfam" id="PF14604">
    <property type="entry name" value="SH3_9"/>
    <property type="match status" value="1"/>
</dbReference>
<feature type="region of interest" description="Disordered" evidence="8">
    <location>
        <begin position="709"/>
        <end position="735"/>
    </location>
</feature>
<dbReference type="GO" id="GO:0007274">
    <property type="term" value="P:neuromuscular synaptic transmission"/>
    <property type="evidence" value="ECO:0007669"/>
    <property type="project" value="TreeGrafter"/>
</dbReference>
<organism evidence="11 12">
    <name type="scientific">Ladona fulva</name>
    <name type="common">Scarce chaser dragonfly</name>
    <name type="synonym">Libellula fulva</name>
    <dbReference type="NCBI Taxonomy" id="123851"/>
    <lineage>
        <taxon>Eukaryota</taxon>
        <taxon>Metazoa</taxon>
        <taxon>Ecdysozoa</taxon>
        <taxon>Arthropoda</taxon>
        <taxon>Hexapoda</taxon>
        <taxon>Insecta</taxon>
        <taxon>Pterygota</taxon>
        <taxon>Palaeoptera</taxon>
        <taxon>Odonata</taxon>
        <taxon>Epiprocta</taxon>
        <taxon>Anisoptera</taxon>
        <taxon>Libelluloidea</taxon>
        <taxon>Libellulidae</taxon>
        <taxon>Ladona</taxon>
    </lineage>
</organism>
<evidence type="ECO:0000256" key="3">
    <source>
        <dbReference type="ARBA" id="ARBA00022737"/>
    </source>
</evidence>
<protein>
    <submittedName>
        <fullName evidence="11">Uncharacterized protein</fullName>
    </submittedName>
</protein>
<evidence type="ECO:0000256" key="6">
    <source>
        <dbReference type="PROSITE-ProRule" id="PRU00192"/>
    </source>
</evidence>
<keyword evidence="5" id="KW-0966">Cell projection</keyword>
<feature type="compositionally biased region" description="Gly residues" evidence="8">
    <location>
        <begin position="711"/>
        <end position="730"/>
    </location>
</feature>
<keyword evidence="4" id="KW-0446">Lipid-binding</keyword>
<keyword evidence="7" id="KW-0175">Coiled coil</keyword>
<feature type="domain" description="F-BAR" evidence="10">
    <location>
        <begin position="29"/>
        <end position="307"/>
    </location>
</feature>
<dbReference type="GO" id="GO:0055037">
    <property type="term" value="C:recycling endosome"/>
    <property type="evidence" value="ECO:0007669"/>
    <property type="project" value="TreeGrafter"/>
</dbReference>
<dbReference type="GO" id="GO:0008289">
    <property type="term" value="F:lipid binding"/>
    <property type="evidence" value="ECO:0007669"/>
    <property type="project" value="UniProtKB-KW"/>
</dbReference>
<accession>A0A8K0JYE4</accession>
<dbReference type="GO" id="GO:0030833">
    <property type="term" value="P:regulation of actin filament polymerization"/>
    <property type="evidence" value="ECO:0007669"/>
    <property type="project" value="TreeGrafter"/>
</dbReference>
<gene>
    <name evidence="11" type="ORF">J437_LFUL002688</name>
</gene>
<dbReference type="SUPFAM" id="SSF50044">
    <property type="entry name" value="SH3-domain"/>
    <property type="match status" value="1"/>
</dbReference>
<dbReference type="PROSITE" id="PS50002">
    <property type="entry name" value="SH3"/>
    <property type="match status" value="1"/>
</dbReference>
<reference evidence="11" key="2">
    <citation type="submission" date="2017-10" db="EMBL/GenBank/DDBJ databases">
        <title>Ladona fulva Genome sequencing and assembly.</title>
        <authorList>
            <person name="Murali S."/>
            <person name="Richards S."/>
            <person name="Bandaranaike D."/>
            <person name="Bellair M."/>
            <person name="Blankenburg K."/>
            <person name="Chao H."/>
            <person name="Dinh H."/>
            <person name="Doddapaneni H."/>
            <person name="Dugan-Rocha S."/>
            <person name="Elkadiri S."/>
            <person name="Gnanaolivu R."/>
            <person name="Hernandez B."/>
            <person name="Skinner E."/>
            <person name="Javaid M."/>
            <person name="Lee S."/>
            <person name="Li M."/>
            <person name="Ming W."/>
            <person name="Munidasa M."/>
            <person name="Muniz J."/>
            <person name="Nguyen L."/>
            <person name="Hughes D."/>
            <person name="Osuji N."/>
            <person name="Pu L.-L."/>
            <person name="Puazo M."/>
            <person name="Qu C."/>
            <person name="Quiroz J."/>
            <person name="Raj R."/>
            <person name="Weissenberger G."/>
            <person name="Xin Y."/>
            <person name="Zou X."/>
            <person name="Han Y."/>
            <person name="Worley K."/>
            <person name="Muzny D."/>
            <person name="Gibbs R."/>
        </authorList>
    </citation>
    <scope>NUCLEOTIDE SEQUENCE</scope>
    <source>
        <strain evidence="11">Sampled in the wild</strain>
    </source>
</reference>
<dbReference type="InterPro" id="IPR035460">
    <property type="entry name" value="FCHSD_SH3_1"/>
</dbReference>
<feature type="non-terminal residue" evidence="11">
    <location>
        <position position="795"/>
    </location>
</feature>